<dbReference type="STRING" id="112903.SAMN04490178_10193"/>
<protein>
    <submittedName>
        <fullName evidence="1">Stage II sporulation protein R</fullName>
    </submittedName>
</protein>
<dbReference type="RefSeq" id="WP_091743426.1">
    <property type="nucleotide sequence ID" value="NZ_FODY01000001.1"/>
</dbReference>
<dbReference type="NCBIfam" id="TIGR02837">
    <property type="entry name" value="spore_II_R"/>
    <property type="match status" value="1"/>
</dbReference>
<evidence type="ECO:0000313" key="1">
    <source>
        <dbReference type="EMBL" id="SEO28846.1"/>
    </source>
</evidence>
<keyword evidence="2" id="KW-1185">Reference proteome</keyword>
<dbReference type="AlphaFoldDB" id="A0A1H8NH08"/>
<name>A0A1H8NH08_9FIRM</name>
<dbReference type="EMBL" id="FODY01000001">
    <property type="protein sequence ID" value="SEO28846.1"/>
    <property type="molecule type" value="Genomic_DNA"/>
</dbReference>
<dbReference type="InterPro" id="IPR014202">
    <property type="entry name" value="Spore_II_R"/>
</dbReference>
<evidence type="ECO:0000313" key="2">
    <source>
        <dbReference type="Proteomes" id="UP000198847"/>
    </source>
</evidence>
<organism evidence="1 2">
    <name type="scientific">Propionispora vibrioides</name>
    <dbReference type="NCBI Taxonomy" id="112903"/>
    <lineage>
        <taxon>Bacteria</taxon>
        <taxon>Bacillati</taxon>
        <taxon>Bacillota</taxon>
        <taxon>Negativicutes</taxon>
        <taxon>Selenomonadales</taxon>
        <taxon>Sporomusaceae</taxon>
        <taxon>Propionispora</taxon>
    </lineage>
</organism>
<accession>A0A1H8NH08</accession>
<proteinExistence type="predicted"/>
<dbReference type="Proteomes" id="UP000198847">
    <property type="component" value="Unassembled WGS sequence"/>
</dbReference>
<dbReference type="OrthoDB" id="9793324at2"/>
<reference evidence="1 2" key="1">
    <citation type="submission" date="2016-10" db="EMBL/GenBank/DDBJ databases">
        <authorList>
            <person name="de Groot N.N."/>
        </authorList>
    </citation>
    <scope>NUCLEOTIDE SEQUENCE [LARGE SCALE GENOMIC DNA]</scope>
    <source>
        <strain evidence="1 2">DSM 13305</strain>
    </source>
</reference>
<dbReference type="Pfam" id="PF09551">
    <property type="entry name" value="Spore_II_R"/>
    <property type="match status" value="1"/>
</dbReference>
<gene>
    <name evidence="1" type="ORF">SAMN04490178_10193</name>
</gene>
<sequence length="197" mass="21914">MKKKVLAAAIVLFIILGWSFFLKENNSRSTLLETSQGLIRLHVLANSDSPEDQQLKLKVRDAILAYLSPQLEQAGSSDSARSIILNNKDKLVEIAQQVIKENGADYSAQLEMGMFDFPIKSYGDLILPAGKYEAVRILIGAAQGKNWWCVLFPPLCFIDITNAAAATPQAGTDTQEQPGKDRIEIHWKLWEALQQKS</sequence>